<dbReference type="Gene3D" id="2.60.40.10">
    <property type="entry name" value="Immunoglobulins"/>
    <property type="match status" value="1"/>
</dbReference>
<dbReference type="SUPFAM" id="SSF53300">
    <property type="entry name" value="vWA-like"/>
    <property type="match status" value="2"/>
</dbReference>
<keyword evidence="2" id="KW-0812">Transmembrane</keyword>
<name>A0A917HIT3_9BACL</name>
<dbReference type="PANTHER" id="PTHR37947:SF2">
    <property type="entry name" value="VON WILLEBRAND FACTOR TYPE A"/>
    <property type="match status" value="1"/>
</dbReference>
<keyword evidence="5" id="KW-1185">Reference proteome</keyword>
<proteinExistence type="predicted"/>
<sequence length="981" mass="106500">MGMQVNSPMFLLLLLPWALFVWWMLRGTARLKGGRKAAVVALRSIIMLLLIAIAAQVQPYWTTDQRNVVFVADRSASVNADKELGEWIAKAMTGKEADDRGGIVAIGLDAAVERALSPEQMLSAERYSFRAKVNGQFTDVSQGLQLASGLLQQAGGGRIVVLSDGAENAGSMLRQAALLNSAGIAVDVVPITPPPLTDAAIESFTVPQTLRQGEKFNFEFTINSTTAGSGELRLYADNRELSRSTVQLEAGENQFALQSAALEPGFHQFRAELYAEGDEREQNNVAYGFSKVNGPPSVLIVEGEPGSSGNVEAALKASFIGYDTIAPERLSVELASYAAYDSIILNNVPATRIAEKPMEWIAKAVSDYGIGLVMLGGNDSFGLGGYFKTPIERALPVYMDLKGKRQIPTLGLVLVIDRSGSMDGGKLELAKEAAIRTVELMRDEDTVGVVAFDSAPWWIVEPTKLTDRKKMISQIQGIQPEGGTEIFTALDAAYKKLLEVQAQRKHIILLTDGQSSTNPGYSALTSSMVEKQMTMSTVAVGDGADQMLLKSLAEAAKGRYYFTKDESTLPAIFSRETVMMSRTYIVEQTFTPALGQSGNWSALWKNGLPQLNAYIATTAKETAEIALLSPDGDPILARWPYGSGRAVAWTSDMTGRWSRDWVNWPSLPNVLTEWIKWTFPQFESVPYQVNAELDGRKANIRIRSESGDSDLAAKLNAVVNNDAGETQKLEPIPIAPGEYEANMSVTQPGVYLMRIGGEEGGGTTSGFVIPYSPEYKLSVNNGSEALEQLAESTGGRVLSLDKPAEAFRFDPEKHRQPVDWSRSLLIAALLLLLADIALRRISVPWARIASWLRYRMRGWSRGGLKSSTAGDLSAQSVTRLQQRKSRTAEFYDKSKAEDPAINVSRPAGRDGGSSTGQGQRQGQDKVQEQGQGKAAQGQNKASQGQNKGQGQGSGQGQTQVQQGDGNDKMSRLLAAKNRTKR</sequence>
<feature type="compositionally biased region" description="Basic and acidic residues" evidence="1">
    <location>
        <begin position="886"/>
        <end position="898"/>
    </location>
</feature>
<dbReference type="EMBL" id="BMHY01000009">
    <property type="protein sequence ID" value="GGG80014.1"/>
    <property type="molecule type" value="Genomic_DNA"/>
</dbReference>
<feature type="transmembrane region" description="Helical" evidence="2">
    <location>
        <begin position="6"/>
        <end position="25"/>
    </location>
</feature>
<feature type="compositionally biased region" description="Low complexity" evidence="1">
    <location>
        <begin position="928"/>
        <end position="946"/>
    </location>
</feature>
<feature type="compositionally biased region" description="Polar residues" evidence="1">
    <location>
        <begin position="865"/>
        <end position="880"/>
    </location>
</feature>
<evidence type="ECO:0000259" key="3">
    <source>
        <dbReference type="PROSITE" id="PS50234"/>
    </source>
</evidence>
<keyword evidence="2" id="KW-0472">Membrane</keyword>
<reference evidence="4 5" key="1">
    <citation type="journal article" date="2014" name="Int. J. Syst. Evol. Microbiol.">
        <title>Complete genome sequence of Corynebacterium casei LMG S-19264T (=DSM 44701T), isolated from a smear-ripened cheese.</title>
        <authorList>
            <consortium name="US DOE Joint Genome Institute (JGI-PGF)"/>
            <person name="Walter F."/>
            <person name="Albersmeier A."/>
            <person name="Kalinowski J."/>
            <person name="Ruckert C."/>
        </authorList>
    </citation>
    <scope>NUCLEOTIDE SEQUENCE [LARGE SCALE GENOMIC DNA]</scope>
    <source>
        <strain evidence="4 5">CGMCC 1.15286</strain>
    </source>
</reference>
<feature type="transmembrane region" description="Helical" evidence="2">
    <location>
        <begin position="37"/>
        <end position="57"/>
    </location>
</feature>
<dbReference type="InterPro" id="IPR036465">
    <property type="entry name" value="vWFA_dom_sf"/>
</dbReference>
<dbReference type="Pfam" id="PF00092">
    <property type="entry name" value="VWA"/>
    <property type="match status" value="1"/>
</dbReference>
<dbReference type="InterPro" id="IPR002035">
    <property type="entry name" value="VWF_A"/>
</dbReference>
<gene>
    <name evidence="4" type="ORF">GCM10010918_41420</name>
</gene>
<dbReference type="InterPro" id="IPR013783">
    <property type="entry name" value="Ig-like_fold"/>
</dbReference>
<dbReference type="SUPFAM" id="SSF52317">
    <property type="entry name" value="Class I glutamine amidotransferase-like"/>
    <property type="match status" value="1"/>
</dbReference>
<dbReference type="PROSITE" id="PS50234">
    <property type="entry name" value="VWFA"/>
    <property type="match status" value="1"/>
</dbReference>
<comment type="caution">
    <text evidence="4">The sequence shown here is derived from an EMBL/GenBank/DDBJ whole genome shotgun (WGS) entry which is preliminary data.</text>
</comment>
<feature type="region of interest" description="Disordered" evidence="1">
    <location>
        <begin position="862"/>
        <end position="981"/>
    </location>
</feature>
<evidence type="ECO:0000313" key="5">
    <source>
        <dbReference type="Proteomes" id="UP000600247"/>
    </source>
</evidence>
<dbReference type="InterPro" id="IPR029062">
    <property type="entry name" value="Class_I_gatase-like"/>
</dbReference>
<dbReference type="Gene3D" id="3.40.50.880">
    <property type="match status" value="2"/>
</dbReference>
<dbReference type="PANTHER" id="PTHR37947">
    <property type="entry name" value="BLL2462 PROTEIN"/>
    <property type="match status" value="1"/>
</dbReference>
<dbReference type="CDD" id="cd00198">
    <property type="entry name" value="vWFA"/>
    <property type="match status" value="1"/>
</dbReference>
<dbReference type="Gene3D" id="3.40.50.410">
    <property type="entry name" value="von Willebrand factor, type A domain"/>
    <property type="match status" value="1"/>
</dbReference>
<dbReference type="Proteomes" id="UP000600247">
    <property type="component" value="Unassembled WGS sequence"/>
</dbReference>
<evidence type="ECO:0000256" key="2">
    <source>
        <dbReference type="SAM" id="Phobius"/>
    </source>
</evidence>
<evidence type="ECO:0000313" key="4">
    <source>
        <dbReference type="EMBL" id="GGG80014.1"/>
    </source>
</evidence>
<keyword evidence="2" id="KW-1133">Transmembrane helix</keyword>
<dbReference type="AlphaFoldDB" id="A0A917HIT3"/>
<evidence type="ECO:0000256" key="1">
    <source>
        <dbReference type="SAM" id="MobiDB-lite"/>
    </source>
</evidence>
<feature type="domain" description="VWFA" evidence="3">
    <location>
        <begin position="411"/>
        <end position="576"/>
    </location>
</feature>
<organism evidence="4 5">
    <name type="scientific">Paenibacillus radicis</name>
    <name type="common">ex Gao et al. 2016</name>
    <dbReference type="NCBI Taxonomy" id="1737354"/>
    <lineage>
        <taxon>Bacteria</taxon>
        <taxon>Bacillati</taxon>
        <taxon>Bacillota</taxon>
        <taxon>Bacilli</taxon>
        <taxon>Bacillales</taxon>
        <taxon>Paenibacillaceae</taxon>
        <taxon>Paenibacillus</taxon>
    </lineage>
</organism>
<accession>A0A917HIT3</accession>
<dbReference type="SMART" id="SM00327">
    <property type="entry name" value="VWA"/>
    <property type="match status" value="2"/>
</dbReference>
<protein>
    <submittedName>
        <fullName evidence="4">VWA domain-containing protein</fullName>
    </submittedName>
</protein>